<feature type="compositionally biased region" description="Acidic residues" evidence="1">
    <location>
        <begin position="204"/>
        <end position="222"/>
    </location>
</feature>
<feature type="compositionally biased region" description="Basic and acidic residues" evidence="1">
    <location>
        <begin position="372"/>
        <end position="385"/>
    </location>
</feature>
<proteinExistence type="predicted"/>
<dbReference type="GO" id="GO:0055105">
    <property type="term" value="F:ubiquitin-protein transferase inhibitor activity"/>
    <property type="evidence" value="ECO:0007669"/>
    <property type="project" value="TreeGrafter"/>
</dbReference>
<dbReference type="PANTHER" id="PTHR15430">
    <property type="entry name" value="GLOMULIN"/>
    <property type="match status" value="1"/>
</dbReference>
<evidence type="ECO:0000313" key="2">
    <source>
        <dbReference type="EMBL" id="KAF2075375.1"/>
    </source>
</evidence>
<comment type="caution">
    <text evidence="2">The sequence shown here is derived from an EMBL/GenBank/DDBJ whole genome shotgun (WGS) entry which is preliminary data.</text>
</comment>
<evidence type="ECO:0000256" key="1">
    <source>
        <dbReference type="SAM" id="MobiDB-lite"/>
    </source>
</evidence>
<dbReference type="Pfam" id="PF08568">
    <property type="entry name" value="Kinetochor_Ybp2"/>
    <property type="match status" value="1"/>
</dbReference>
<feature type="region of interest" description="Disordered" evidence="1">
    <location>
        <begin position="368"/>
        <end position="408"/>
    </location>
</feature>
<dbReference type="InterPro" id="IPR019516">
    <property type="entry name" value="Glomulin/ALF4"/>
</dbReference>
<protein>
    <submittedName>
        <fullName evidence="2">Uncharacterized protein</fullName>
    </submittedName>
</protein>
<dbReference type="GO" id="GO:0005737">
    <property type="term" value="C:cytoplasm"/>
    <property type="evidence" value="ECO:0007669"/>
    <property type="project" value="TreeGrafter"/>
</dbReference>
<accession>A0A8J4V0A0</accession>
<dbReference type="PANTHER" id="PTHR15430:SF1">
    <property type="entry name" value="GLOMULIN"/>
    <property type="match status" value="1"/>
</dbReference>
<organism evidence="2 3">
    <name type="scientific">Polysphondylium violaceum</name>
    <dbReference type="NCBI Taxonomy" id="133409"/>
    <lineage>
        <taxon>Eukaryota</taxon>
        <taxon>Amoebozoa</taxon>
        <taxon>Evosea</taxon>
        <taxon>Eumycetozoa</taxon>
        <taxon>Dictyostelia</taxon>
        <taxon>Dictyosteliales</taxon>
        <taxon>Dictyosteliaceae</taxon>
        <taxon>Polysphondylium</taxon>
    </lineage>
</organism>
<sequence>MEQQQQDEQQDVIRIQNEIQKDLISLIEPLLESDAAKQQLTILSESKESWVFYQGILDMIVQDTGCLHDLYNDIYWELIHCLVKSINIYSTKWDIHNPHLIDSTCTIVLKIMEWLSNNSSAREFLLVIEEFHGSSFISLSTFTKISLISLSKNALKRISVEKRFNFLKCLIPPMIRILIDDEKKQQQQEELNAQQEKQRKRNDDQEDDEDEEDDQDEEEEQDDKSIQIVGPEKEETLSQQNSDQELCWQYPLSSVLDFIHSFIMDVKTLEKSVEQQHSQELDATAIQQQQHLLLNALFKILSLEIVSLPPQPLLLNGNPLICMIGECLSLLGVSNNYILKTDQRFRAKKREMELEDLYFDEGLDEDDFEDDKDLHFDPINIKKDQEEEEEEEEEEEGEFPEEDQDNTIERQHDLDLSYTGIGYYLYLLVLKPTEQYRLPSIQSPNSILLSNLPYLIRLLQHKSYKIGFKAIQLVSFLSKRIKESSVQVDKKYLFNPVIDDPVELVLGKQLQEQNTLTTSEGQKWINEQASALLDPQYHLLQLIQCIISFLVKCPVQKIRTFTYNSFIVLLDCLCPSARFNVLCNLIGTCIFPSFTGLLVHIFKEQINKAWLSTDAEYRSYFVSPKILEVVQIPMQSGGNLMERMDAIMNGINMYRYLLIRDKETNNTGVWSKSKIMGAREQSLHPLQKNLLATQKEFKASSQGDEAAMQKVLKGVSKMGMSDQLSTQDIQKASTLVVHHIDLALDVIDRIIELQDTLTRDD</sequence>
<evidence type="ECO:0000313" key="3">
    <source>
        <dbReference type="Proteomes" id="UP000695562"/>
    </source>
</evidence>
<gene>
    <name evidence="2" type="ORF">CYY_003299</name>
</gene>
<dbReference type="OrthoDB" id="619536at2759"/>
<dbReference type="Proteomes" id="UP000695562">
    <property type="component" value="Unassembled WGS sequence"/>
</dbReference>
<feature type="region of interest" description="Disordered" evidence="1">
    <location>
        <begin position="186"/>
        <end position="235"/>
    </location>
</feature>
<keyword evidence="3" id="KW-1185">Reference proteome</keyword>
<reference evidence="2" key="1">
    <citation type="submission" date="2020-01" db="EMBL/GenBank/DDBJ databases">
        <title>Development of genomics and gene disruption for Polysphondylium violaceum indicates a role for the polyketide synthase stlB in stalk morphogenesis.</title>
        <authorList>
            <person name="Narita B."/>
            <person name="Kawabe Y."/>
            <person name="Kin K."/>
            <person name="Saito T."/>
            <person name="Gibbs R."/>
            <person name="Kuspa A."/>
            <person name="Muzny D."/>
            <person name="Queller D."/>
            <person name="Richards S."/>
            <person name="Strassman J."/>
            <person name="Sucgang R."/>
            <person name="Worley K."/>
            <person name="Schaap P."/>
        </authorList>
    </citation>
    <scope>NUCLEOTIDE SEQUENCE</scope>
    <source>
        <strain evidence="2">QSvi11</strain>
    </source>
</reference>
<name>A0A8J4V0A0_9MYCE</name>
<feature type="compositionally biased region" description="Acidic residues" evidence="1">
    <location>
        <begin position="386"/>
        <end position="406"/>
    </location>
</feature>
<dbReference type="EMBL" id="AJWJ01000102">
    <property type="protein sequence ID" value="KAF2075375.1"/>
    <property type="molecule type" value="Genomic_DNA"/>
</dbReference>
<dbReference type="AlphaFoldDB" id="A0A8J4V0A0"/>
<dbReference type="InterPro" id="IPR013877">
    <property type="entry name" value="YAP-bd/ALF4/Glomulin"/>
</dbReference>